<feature type="compositionally biased region" description="Polar residues" evidence="1">
    <location>
        <begin position="537"/>
        <end position="552"/>
    </location>
</feature>
<gene>
    <name evidence="2" type="ORF">KUCA_T00003521001</name>
</gene>
<evidence type="ECO:0000256" key="1">
    <source>
        <dbReference type="SAM" id="MobiDB-lite"/>
    </source>
</evidence>
<proteinExistence type="predicted"/>
<name>W6MMW5_9ASCO</name>
<dbReference type="Proteomes" id="UP000019384">
    <property type="component" value="Unassembled WGS sequence"/>
</dbReference>
<feature type="compositionally biased region" description="Pro residues" evidence="1">
    <location>
        <begin position="303"/>
        <end position="312"/>
    </location>
</feature>
<evidence type="ECO:0000313" key="2">
    <source>
        <dbReference type="EMBL" id="CDK27543.1"/>
    </source>
</evidence>
<dbReference type="AlphaFoldDB" id="W6MMW5"/>
<dbReference type="EMBL" id="HG793128">
    <property type="protein sequence ID" value="CDK27543.1"/>
    <property type="molecule type" value="Genomic_DNA"/>
</dbReference>
<sequence>MSLSEFIADQSLGSWADDDIDLNSISVPVGKRSSYDHFGNSSHDSYYGSRHSQPQVSSQSGGPFIIKFSNLPETTTGSLIEDLFKSRFMHFEKCKTLVDPNPPASRFGVGHSNSKKKCAFIQVNTATEMNKVLKWTDIFLERSRVEIDVADFGDFNDVQQYNKSIGYDEAKEDARLAGLREAPPKTVREPHARPFNASAPAVPVQAAPVPSGTVQAGSVRAAPVKPSIHSVPVESPSVEATQSVVAPVEAAPETIPQQQASSPNPPKPKPNPFGAAKPIDVKVPPVVEELIHNPNAFHEELKPPAPTHPKPNPFGNAKPIDFVAKQLEVEDKLKHMSVNATTFRLGDDPEPVISKRAPRAPKPKAASKAAEKTGGTSKPHPPSPSKSAEERSSKNGHGSVSQSEPPKSVLKRPKEDLTKKESDVVPSNHSGDDATTRASALPFEPKPKFAKEPRPKPASEFKRERPPRTKRRNGRGENFEKAEFRGEKSEKGVKSEQKSEKVESRDSKSESNGSKPVSEPNVPDEVKDQTEIKSTPAKKSSSDEGTISAKESSNPRKPRARRDLFSKEAPENGEWSRDGAKHAPRPRRERRSTHLSEDGKNAGSETDKIREPGFKGPRRSDKPKSFSEKPKSSSAPTRPESARSGDQALSGGDGPKNEGSKGRPRGGKNRGGRRPKPDSNTAESAGTPPAQAVSPE</sequence>
<accession>W6MMW5</accession>
<reference evidence="2" key="2">
    <citation type="submission" date="2014-02" db="EMBL/GenBank/DDBJ databases">
        <title>Complete DNA sequence of /Kuraishia capsulata/ illustrates novel genomic features among budding yeasts (/Saccharomycotina/).</title>
        <authorList>
            <person name="Morales L."/>
            <person name="Noel B."/>
            <person name="Porcel B."/>
            <person name="Marcet-Houben M."/>
            <person name="Hullo M-F."/>
            <person name="Sacerdot C."/>
            <person name="Tekaia F."/>
            <person name="Leh-Louis V."/>
            <person name="Despons L."/>
            <person name="Khanna V."/>
            <person name="Aury J-M."/>
            <person name="Barbe V."/>
            <person name="Couloux A."/>
            <person name="Labadie K."/>
            <person name="Pelletier E."/>
            <person name="Souciet J-L."/>
            <person name="Boekhout T."/>
            <person name="Gabaldon T."/>
            <person name="Wincker P."/>
            <person name="Dujon B."/>
        </authorList>
    </citation>
    <scope>NUCLEOTIDE SEQUENCE</scope>
    <source>
        <strain evidence="2">CBS 1993</strain>
    </source>
</reference>
<feature type="compositionally biased region" description="Basic residues" evidence="1">
    <location>
        <begin position="582"/>
        <end position="591"/>
    </location>
</feature>
<dbReference type="RefSeq" id="XP_022459536.1">
    <property type="nucleotide sequence ID" value="XM_022601944.1"/>
</dbReference>
<keyword evidence="3" id="KW-1185">Reference proteome</keyword>
<feature type="compositionally biased region" description="Basic residues" evidence="1">
    <location>
        <begin position="662"/>
        <end position="674"/>
    </location>
</feature>
<feature type="compositionally biased region" description="Basic and acidic residues" evidence="1">
    <location>
        <begin position="561"/>
        <end position="581"/>
    </location>
</feature>
<evidence type="ECO:0000313" key="3">
    <source>
        <dbReference type="Proteomes" id="UP000019384"/>
    </source>
</evidence>
<feature type="compositionally biased region" description="Basic and acidic residues" evidence="1">
    <location>
        <begin position="592"/>
        <end position="631"/>
    </location>
</feature>
<reference evidence="2" key="1">
    <citation type="submission" date="2013-12" db="EMBL/GenBank/DDBJ databases">
        <authorList>
            <person name="Genoscope - CEA"/>
        </authorList>
    </citation>
    <scope>NUCLEOTIDE SEQUENCE</scope>
    <source>
        <strain evidence="2">CBS 1993</strain>
    </source>
</reference>
<evidence type="ECO:0008006" key="4">
    <source>
        <dbReference type="Google" id="ProtNLM"/>
    </source>
</evidence>
<feature type="compositionally biased region" description="Polar residues" evidence="1">
    <location>
        <begin position="395"/>
        <end position="405"/>
    </location>
</feature>
<feature type="region of interest" description="Disordered" evidence="1">
    <location>
        <begin position="335"/>
        <end position="696"/>
    </location>
</feature>
<feature type="region of interest" description="Disordered" evidence="1">
    <location>
        <begin position="294"/>
        <end position="319"/>
    </location>
</feature>
<dbReference type="STRING" id="1382522.W6MMW5"/>
<feature type="compositionally biased region" description="Basic and acidic residues" evidence="1">
    <location>
        <begin position="445"/>
        <end position="467"/>
    </location>
</feature>
<dbReference type="HOGENOM" id="CLU_395907_0_0_1"/>
<organism evidence="2 3">
    <name type="scientific">Kuraishia capsulata CBS 1993</name>
    <dbReference type="NCBI Taxonomy" id="1382522"/>
    <lineage>
        <taxon>Eukaryota</taxon>
        <taxon>Fungi</taxon>
        <taxon>Dikarya</taxon>
        <taxon>Ascomycota</taxon>
        <taxon>Saccharomycotina</taxon>
        <taxon>Pichiomycetes</taxon>
        <taxon>Pichiales</taxon>
        <taxon>Pichiaceae</taxon>
        <taxon>Kuraishia</taxon>
    </lineage>
</organism>
<feature type="region of interest" description="Disordered" evidence="1">
    <location>
        <begin position="254"/>
        <end position="280"/>
    </location>
</feature>
<feature type="compositionally biased region" description="Basic and acidic residues" evidence="1">
    <location>
        <begin position="474"/>
        <end position="509"/>
    </location>
</feature>
<feature type="compositionally biased region" description="Basic and acidic residues" evidence="1">
    <location>
        <begin position="412"/>
        <end position="423"/>
    </location>
</feature>
<dbReference type="GeneID" id="34520924"/>
<protein>
    <recommendedName>
        <fullName evidence="4">RRM domain-containing protein</fullName>
    </recommendedName>
</protein>
<dbReference type="OrthoDB" id="48651at2759"/>